<gene>
    <name evidence="1" type="ORF">C4N19_09035</name>
</gene>
<dbReference type="GeneID" id="62763671"/>
<proteinExistence type="predicted"/>
<dbReference type="RefSeq" id="WP_005885631.1">
    <property type="nucleotide sequence ID" value="NZ_CP028102.1"/>
</dbReference>
<reference evidence="2" key="1">
    <citation type="journal article" date="2018" name="MSphere">
        <title>Fusobacterium Genomics Using MinION and Illumina Sequencing Enables Genome Completion and Correction.</title>
        <authorList>
            <person name="Todd S.M."/>
            <person name="Settlage R.E."/>
            <person name="Lahmers K.K."/>
            <person name="Slade D.J."/>
        </authorList>
    </citation>
    <scope>NUCLEOTIDE SEQUENCE [LARGE SCALE GENOMIC DNA]</scope>
    <source>
        <strain evidence="2">ATCC 9817</strain>
    </source>
</reference>
<accession>A0ABM6TXS1</accession>
<keyword evidence="2" id="KW-1185">Reference proteome</keyword>
<sequence length="145" mass="17171">MRAYNSRKTPREIYLFRKKGQKIALTKRKFNLTFDDGYVINDGYVIKRNIHSAFKLTRKDKIELLKCRFSEKFAFEKQLWKILYNKPKLMSISSMIACFKGINDSGRCTIDFSKVQRKYFVSRNLLEIAELLKEKGILKEKGVEN</sequence>
<name>A0ABM6TXS1_FUSMR</name>
<evidence type="ECO:0000313" key="2">
    <source>
        <dbReference type="Proteomes" id="UP000240258"/>
    </source>
</evidence>
<dbReference type="EMBL" id="CP028102">
    <property type="protein sequence ID" value="AVQ19227.1"/>
    <property type="molecule type" value="Genomic_DNA"/>
</dbReference>
<organism evidence="1 2">
    <name type="scientific">Fusobacterium mortiferum ATCC 9817</name>
    <dbReference type="NCBI Taxonomy" id="469616"/>
    <lineage>
        <taxon>Bacteria</taxon>
        <taxon>Fusobacteriati</taxon>
        <taxon>Fusobacteriota</taxon>
        <taxon>Fusobacteriia</taxon>
        <taxon>Fusobacteriales</taxon>
        <taxon>Fusobacteriaceae</taxon>
        <taxon>Fusobacterium</taxon>
    </lineage>
</organism>
<protein>
    <submittedName>
        <fullName evidence="1">Uncharacterized protein</fullName>
    </submittedName>
</protein>
<evidence type="ECO:0000313" key="1">
    <source>
        <dbReference type="EMBL" id="AVQ19227.1"/>
    </source>
</evidence>
<dbReference type="Proteomes" id="UP000240258">
    <property type="component" value="Chromosome"/>
</dbReference>